<dbReference type="InterPro" id="IPR050833">
    <property type="entry name" value="Poly_Biosynth_Transport"/>
</dbReference>
<feature type="transmembrane region" description="Helical" evidence="6">
    <location>
        <begin position="131"/>
        <end position="157"/>
    </location>
</feature>
<evidence type="ECO:0000256" key="3">
    <source>
        <dbReference type="ARBA" id="ARBA00022692"/>
    </source>
</evidence>
<evidence type="ECO:0000256" key="2">
    <source>
        <dbReference type="ARBA" id="ARBA00022475"/>
    </source>
</evidence>
<feature type="transmembrane region" description="Helical" evidence="6">
    <location>
        <begin position="304"/>
        <end position="325"/>
    </location>
</feature>
<dbReference type="GO" id="GO:0005886">
    <property type="term" value="C:plasma membrane"/>
    <property type="evidence" value="ECO:0007669"/>
    <property type="project" value="UniProtKB-SubCell"/>
</dbReference>
<dbReference type="PANTHER" id="PTHR30250:SF26">
    <property type="entry name" value="PSMA PROTEIN"/>
    <property type="match status" value="1"/>
</dbReference>
<feature type="transmembrane region" description="Helical" evidence="6">
    <location>
        <begin position="49"/>
        <end position="71"/>
    </location>
</feature>
<feature type="transmembrane region" description="Helical" evidence="6">
    <location>
        <begin position="509"/>
        <end position="528"/>
    </location>
</feature>
<feature type="transmembrane region" description="Helical" evidence="6">
    <location>
        <begin position="227"/>
        <end position="252"/>
    </location>
</feature>
<feature type="transmembrane region" description="Helical" evidence="6">
    <location>
        <begin position="346"/>
        <end position="367"/>
    </location>
</feature>
<dbReference type="GO" id="GO:0042910">
    <property type="term" value="F:xenobiotic transmembrane transporter activity"/>
    <property type="evidence" value="ECO:0007669"/>
    <property type="project" value="InterPro"/>
</dbReference>
<keyword evidence="4 6" id="KW-1133">Transmembrane helix</keyword>
<organism evidence="7">
    <name type="scientific">Escherichia coli</name>
    <dbReference type="NCBI Taxonomy" id="562"/>
    <lineage>
        <taxon>Bacteria</taxon>
        <taxon>Pseudomonadati</taxon>
        <taxon>Pseudomonadota</taxon>
        <taxon>Gammaproteobacteria</taxon>
        <taxon>Enterobacterales</taxon>
        <taxon>Enterobacteriaceae</taxon>
        <taxon>Escherichia</taxon>
    </lineage>
</organism>
<gene>
    <name evidence="7" type="primary">wzx</name>
</gene>
<feature type="transmembrane region" description="Helical" evidence="6">
    <location>
        <begin position="417"/>
        <end position="436"/>
    </location>
</feature>
<keyword evidence="5 6" id="KW-0472">Membrane</keyword>
<reference evidence="7" key="1">
    <citation type="journal article" date="2014" name="DNA Res.">
        <title>A complete view of the genetic diversity of the Escherichia coli O-antigen biosynthesis gene cluster.</title>
        <authorList>
            <person name="Iguchi A."/>
            <person name="Iyoda S."/>
            <person name="Kikuchi T."/>
            <person name="Ogura Y."/>
            <person name="Katsura K."/>
            <person name="Ohnishi M."/>
            <person name="Hayashi T."/>
            <person name="Thomson N.R."/>
        </authorList>
    </citation>
    <scope>NUCLEOTIDE SEQUENCE</scope>
    <source>
        <strain evidence="7">SC647</strain>
    </source>
</reference>
<dbReference type="EMBL" id="AB972425">
    <property type="protein sequence ID" value="BAQ02319.1"/>
    <property type="molecule type" value="Genomic_DNA"/>
</dbReference>
<comment type="subcellular location">
    <subcellularLocation>
        <location evidence="1">Cell membrane</location>
        <topology evidence="1">Multi-pass membrane protein</topology>
    </subcellularLocation>
</comment>
<evidence type="ECO:0000256" key="5">
    <source>
        <dbReference type="ARBA" id="ARBA00023136"/>
    </source>
</evidence>
<evidence type="ECO:0000256" key="6">
    <source>
        <dbReference type="SAM" id="Phobius"/>
    </source>
</evidence>
<keyword evidence="3 6" id="KW-0812">Transmembrane</keyword>
<sequence length="537" mass="60503">MGLKSAVKIRGESANYIGARSVTAAIKPDIKLQPTRHVKTMDALQTGCVHINTMFLATRTLVSLSVSFYTTRIVIQQLGAADYGLFNIIYGVVTFFTFVVTAMNDSVQRYIAIGVGSQKISVIRDAVKNSMFIFVISAFILAVCLLLARGVIIHNILNIPKDSIENASVLYLVAVFSITILIIQTPLNAMVLAYEKMSFYAYMMIFEMVAKMSMALLLTLLEKDKVIVYSILLGSISFFNLLVYLCYCLICFKKSMFGGRIKFRVLKEISTFSFWNIFGNFSYMCRVQGVNIVINMFYAIAVNAAYAISITVLNAINTLTQSLITALRPQIFKSYGECDLKRYNHLVLFGSKYTFSILFLLSSPVILCADELLKIWLDIVPDYTVEFVRLVIVVAFIDSFSYSMIAGIQATGRIKTYQLVVSLIVLINLPLTFILFKAGNNVLSMFYPFIVTAIINQGLRLYFIYINAGFDYKKYFTVVIYPCLLAVCLSLVTDISIKKMLPFNSVIDVLIVCIFIFSFNTIIFYWVVVSKKEKNGY</sequence>
<dbReference type="AlphaFoldDB" id="A0A0A8J7B8"/>
<feature type="transmembrane region" description="Helical" evidence="6">
    <location>
        <begin position="475"/>
        <end position="497"/>
    </location>
</feature>
<evidence type="ECO:0000256" key="1">
    <source>
        <dbReference type="ARBA" id="ARBA00004651"/>
    </source>
</evidence>
<feature type="transmembrane region" description="Helical" evidence="6">
    <location>
        <begin position="273"/>
        <end position="298"/>
    </location>
</feature>
<feature type="transmembrane region" description="Helical" evidence="6">
    <location>
        <begin position="199"/>
        <end position="221"/>
    </location>
</feature>
<feature type="transmembrane region" description="Helical" evidence="6">
    <location>
        <begin position="387"/>
        <end position="405"/>
    </location>
</feature>
<dbReference type="GO" id="GO:0015297">
    <property type="term" value="F:antiporter activity"/>
    <property type="evidence" value="ECO:0007669"/>
    <property type="project" value="InterPro"/>
</dbReference>
<evidence type="ECO:0000313" key="7">
    <source>
        <dbReference type="EMBL" id="BAQ02319.1"/>
    </source>
</evidence>
<feature type="transmembrane region" description="Helical" evidence="6">
    <location>
        <begin position="442"/>
        <end position="463"/>
    </location>
</feature>
<feature type="transmembrane region" description="Helical" evidence="6">
    <location>
        <begin position="83"/>
        <end position="103"/>
    </location>
</feature>
<feature type="transmembrane region" description="Helical" evidence="6">
    <location>
        <begin position="169"/>
        <end position="187"/>
    </location>
</feature>
<name>A0A0A8J7B8_ECOLX</name>
<dbReference type="Pfam" id="PF01554">
    <property type="entry name" value="MatE"/>
    <property type="match status" value="1"/>
</dbReference>
<accession>A0A0A8J7B8</accession>
<dbReference type="InterPro" id="IPR002528">
    <property type="entry name" value="MATE_fam"/>
</dbReference>
<proteinExistence type="predicted"/>
<dbReference type="PANTHER" id="PTHR30250">
    <property type="entry name" value="PST FAMILY PREDICTED COLANIC ACID TRANSPORTER"/>
    <property type="match status" value="1"/>
</dbReference>
<evidence type="ECO:0000256" key="4">
    <source>
        <dbReference type="ARBA" id="ARBA00022989"/>
    </source>
</evidence>
<protein>
    <submittedName>
        <fullName evidence="7">O-antigen flippase</fullName>
    </submittedName>
</protein>
<keyword evidence="2" id="KW-1003">Cell membrane</keyword>